<reference evidence="2" key="1">
    <citation type="submission" date="2018-05" db="EMBL/GenBank/DDBJ databases">
        <authorList>
            <person name="Lanie J.A."/>
            <person name="Ng W.-L."/>
            <person name="Kazmierczak K.M."/>
            <person name="Andrzejewski T.M."/>
            <person name="Davidsen T.M."/>
            <person name="Wayne K.J."/>
            <person name="Tettelin H."/>
            <person name="Glass J.I."/>
            <person name="Rusch D."/>
            <person name="Podicherti R."/>
            <person name="Tsui H.-C.T."/>
            <person name="Winkler M.E."/>
        </authorList>
    </citation>
    <scope>NUCLEOTIDE SEQUENCE</scope>
</reference>
<dbReference type="Pfam" id="PF00932">
    <property type="entry name" value="LTD"/>
    <property type="match status" value="1"/>
</dbReference>
<accession>A0A381TF56</accession>
<dbReference type="InterPro" id="IPR001322">
    <property type="entry name" value="Lamin_tail_dom"/>
</dbReference>
<dbReference type="EMBL" id="UINC01004206">
    <property type="protein sequence ID" value="SVA12593.1"/>
    <property type="molecule type" value="Genomic_DNA"/>
</dbReference>
<evidence type="ECO:0000259" key="1">
    <source>
        <dbReference type="PROSITE" id="PS51841"/>
    </source>
</evidence>
<gene>
    <name evidence="2" type="ORF">METZ01_LOCUS65447</name>
</gene>
<protein>
    <recommendedName>
        <fullName evidence="1">LTD domain-containing protein</fullName>
    </recommendedName>
</protein>
<name>A0A381TF56_9ZZZZ</name>
<feature type="domain" description="LTD" evidence="1">
    <location>
        <begin position="291"/>
        <end position="412"/>
    </location>
</feature>
<feature type="domain" description="LTD" evidence="1">
    <location>
        <begin position="610"/>
        <end position="766"/>
    </location>
</feature>
<dbReference type="SUPFAM" id="SSF74853">
    <property type="entry name" value="Lamin A/C globular tail domain"/>
    <property type="match status" value="2"/>
</dbReference>
<feature type="non-terminal residue" evidence="2">
    <location>
        <position position="861"/>
    </location>
</feature>
<organism evidence="2">
    <name type="scientific">marine metagenome</name>
    <dbReference type="NCBI Taxonomy" id="408172"/>
    <lineage>
        <taxon>unclassified sequences</taxon>
        <taxon>metagenomes</taxon>
        <taxon>ecological metagenomes</taxon>
    </lineage>
</organism>
<dbReference type="PROSITE" id="PS51841">
    <property type="entry name" value="LTD"/>
    <property type="match status" value="2"/>
</dbReference>
<proteinExistence type="predicted"/>
<dbReference type="InterPro" id="IPR036415">
    <property type="entry name" value="Lamin_tail_dom_sf"/>
</dbReference>
<dbReference type="AlphaFoldDB" id="A0A381TF56"/>
<sequence length="861" mass="91872">MYRKSITAVVLFTLIATNVVAAEGPISDEDALFGVIKLKLERDEALTWEENKFAEKHGLFQEPESGPPSNLSRDNTMGGPDDFGYTWINSDNYLNGPTYNWIDTTGATALYPGGLGDDYRVPVEIPFPFYYYGDWVNSAWMTTNGWVGFSASYVSSYWTNYPIPDDGYGPDNMACPLWDDFKAASSWGYHGTMYHKTTGNAPNRQFTLIWWEIVRNSSDTDYFSFEMVLSEGTNNITFQYYDVIGDAEGCWSCADNGVGATVGLENHDGSGGLQYEYNGDPQLVYDGMAIEFFAPPPGPPAPIFFSEYAEGSSNNKYLEIYNPSDGDVFLDDYVILGNYNGNPFSEVFEIADGALLAAGDVYVIANAEADSEIVALADEAYAYGDTTSDGVTIYVATFNGDDVRALAYAGGGGDTVIMDIIGTLEGGDPGSGWAVAGVDNATKDHTLVRKGYPDGVLQGNGGDWVMSAGTDSLNSEWLVEERPTADYTPSTLGEHSHGPPPEPCTTNEVTFNMYDSWGDGWNGGTYTLTNEAGVVVATGGMTADNCSDGGYASNACNFAADILCLPNSAYGLVVGGGSWDSEITWDIVDSLGAVLASGAAPYAGDVYIGVSPPPDPPVLAINEFLASSELCCDDGYATGTDSVEFEDFIEIYNPGADPVDIGGLWITDNLDDVGDWEMIADTNSAATTVAGGGFITIWADKDPDQGILHTTDIKLSSDGEQIGLIYILGTDTVFVDSLSFGAQAQDTSRGRDPDGSETWVSLSPPSPGITNFVCQDNEVTFHMIDSWGDGWNGNVYTLADALSGDTVGTGGLLSGAYGADEYCLPTGFYDVTVGGGSFMSEVSWEMSMLSSVGVDSVFASG</sequence>
<evidence type="ECO:0000313" key="2">
    <source>
        <dbReference type="EMBL" id="SVA12593.1"/>
    </source>
</evidence>